<reference evidence="8 9" key="1">
    <citation type="submission" date="2015-10" db="EMBL/GenBank/DDBJ databases">
        <title>Draft genome sequence of Novosphingobium fuchskuhlense DSM 25065 isolated from a surface water sample of the southwest basin of Lake Grosse Fuchskuhle.</title>
        <authorList>
            <person name="Ruckert C."/>
            <person name="Winkler A."/>
            <person name="Glaeser J."/>
            <person name="Grossart H.-P."/>
            <person name="Kalinowski J."/>
            <person name="Glaeser S."/>
        </authorList>
    </citation>
    <scope>NUCLEOTIDE SEQUENCE [LARGE SCALE GENOMIC DNA]</scope>
    <source>
        <strain evidence="8 9">FNE08-7</strain>
    </source>
</reference>
<name>A0A124JTS4_9SPHN</name>
<organism evidence="8 9">
    <name type="scientific">Novosphingobium fuchskuhlense</name>
    <dbReference type="NCBI Taxonomy" id="1117702"/>
    <lineage>
        <taxon>Bacteria</taxon>
        <taxon>Pseudomonadati</taxon>
        <taxon>Pseudomonadota</taxon>
        <taxon>Alphaproteobacteria</taxon>
        <taxon>Sphingomonadales</taxon>
        <taxon>Sphingomonadaceae</taxon>
        <taxon>Novosphingobium</taxon>
    </lineage>
</organism>
<accession>A0A124JTS4</accession>
<keyword evidence="5" id="KW-0677">Repeat</keyword>
<dbReference type="PRINTS" id="PR01488">
    <property type="entry name" value="RTXTOXINA"/>
</dbReference>
<protein>
    <recommendedName>
        <fullName evidence="10">Peptidase M10 serralysin C-terminal domain-containing protein</fullName>
    </recommendedName>
</protein>
<dbReference type="PROSITE" id="PS00330">
    <property type="entry name" value="HEMOLYSIN_CALCIUM"/>
    <property type="match status" value="5"/>
</dbReference>
<keyword evidence="9" id="KW-1185">Reference proteome</keyword>
<keyword evidence="4" id="KW-0800">Toxin</keyword>
<evidence type="ECO:0000256" key="4">
    <source>
        <dbReference type="ARBA" id="ARBA00022656"/>
    </source>
</evidence>
<dbReference type="InterPro" id="IPR011049">
    <property type="entry name" value="Serralysin-like_metalloprot_C"/>
</dbReference>
<comment type="subcellular location">
    <subcellularLocation>
        <location evidence="1">Membrane</location>
    </subcellularLocation>
    <subcellularLocation>
        <location evidence="2">Secreted</location>
    </subcellularLocation>
</comment>
<dbReference type="InterPro" id="IPR001343">
    <property type="entry name" value="Hemolysn_Ca-bd"/>
</dbReference>
<dbReference type="GO" id="GO:0090729">
    <property type="term" value="F:toxin activity"/>
    <property type="evidence" value="ECO:0007669"/>
    <property type="project" value="UniProtKB-KW"/>
</dbReference>
<evidence type="ECO:0000256" key="5">
    <source>
        <dbReference type="ARBA" id="ARBA00022737"/>
    </source>
</evidence>
<dbReference type="Pfam" id="PF00353">
    <property type="entry name" value="HemolysinCabind"/>
    <property type="match status" value="11"/>
</dbReference>
<dbReference type="PANTHER" id="PTHR38340:SF1">
    <property type="entry name" value="S-LAYER PROTEIN"/>
    <property type="match status" value="1"/>
</dbReference>
<dbReference type="STRING" id="1117702.AQZ52_16840"/>
<dbReference type="EMBL" id="LLZS01000009">
    <property type="protein sequence ID" value="KUR70477.1"/>
    <property type="molecule type" value="Genomic_DNA"/>
</dbReference>
<evidence type="ECO:0000313" key="9">
    <source>
        <dbReference type="Proteomes" id="UP000058012"/>
    </source>
</evidence>
<sequence length="914" mass="91650">MANTITGTSQNDNLLGSTGDEIINALGGFDTITDYGGNDTLSGGDDRDVLVYVTDNLGVTVDLARKTAQNTGGAGLDTLSSIEDITLLTGRGNDTVFGTSGANVISTGLGNDTVNARGGLDIIIGGNGTKLIDGGDGFDMFVYQAAKAAGVYQGVTLSLALQGTAQVSGGLTVTLTNIESLIGGRGADTLTASDAGNYLGGNLGNDVLQGGAGNDYLTGDGYVTTYTLTYPNYIEPDGGGDDKLYGNGGNDRLFGGTGADLLDGGAGNDQLDGGAGTDTLAGGAGDDLYFIDGSGDTITEAAGEGTDTVRSTISYTLGANLEVLVLLGKAANATGNDEDNTITGTALANVLDGGKGADTMSGGGGADIYYVDNVGDKVIEAGRGTDLVIASTDFTLADNVENLTLTGAAIAGTGNALKNVLTGTDADNVLDGGAGRDTLIGGAGNDTYRVDIASDKVVELAGGGIDTVESSAFSFALGAHTENLTLRDGAVRGLGNSLDNVLTGNAAANVLDGRGGADTMAGGAGNDTYYVDRTGDTVIETADGGSDTVYARTNYVLGANVEDLVLVGSARSGTGNDQANTITGNDLGNVLDGRGGDDTLVGGLGDDTYVVDSTGDVVVELAGQGNDTLVTSIGGYMGDSMENMTLVGGALSGDGNDLANHIIGSDGSNRIDGGDGDDLIEGRGGNDTLIGNYGFDTLLGGAGDDILYDSIQADTLKGGTDNDTYRIFEDSNTIIVENAGEGTDTVEAAMPWTLGDNIENGVAIGNDPLHGNALDNVLKVVSDQFGYLFGGDGNDTLIGGRGADSLHGEGGADRFVMLAAADSGTTQLFPDEIFDFSAAQGDKIDLSAIDANGGAAGEGRFRFIGAFDGTAGALIVVAKSGNWEVSADINGDKLADMKILVHSATALVASDFVL</sequence>
<evidence type="ECO:0000256" key="6">
    <source>
        <dbReference type="ARBA" id="ARBA00023026"/>
    </source>
</evidence>
<keyword evidence="7" id="KW-0472">Membrane</keyword>
<comment type="caution">
    <text evidence="8">The sequence shown here is derived from an EMBL/GenBank/DDBJ whole genome shotgun (WGS) entry which is preliminary data.</text>
</comment>
<dbReference type="PANTHER" id="PTHR38340">
    <property type="entry name" value="S-LAYER PROTEIN"/>
    <property type="match status" value="1"/>
</dbReference>
<evidence type="ECO:0000256" key="3">
    <source>
        <dbReference type="ARBA" id="ARBA00022525"/>
    </source>
</evidence>
<dbReference type="SUPFAM" id="SSF51120">
    <property type="entry name" value="beta-Roll"/>
    <property type="match status" value="8"/>
</dbReference>
<dbReference type="PRINTS" id="PR00313">
    <property type="entry name" value="CABNDNGRPT"/>
</dbReference>
<dbReference type="Gene3D" id="2.150.10.10">
    <property type="entry name" value="Serralysin-like metalloprotease, C-terminal"/>
    <property type="match status" value="7"/>
</dbReference>
<evidence type="ECO:0000256" key="1">
    <source>
        <dbReference type="ARBA" id="ARBA00004370"/>
    </source>
</evidence>
<keyword evidence="3" id="KW-0964">Secreted</keyword>
<dbReference type="GO" id="GO:0005576">
    <property type="term" value="C:extracellular region"/>
    <property type="evidence" value="ECO:0007669"/>
    <property type="project" value="UniProtKB-SubCell"/>
</dbReference>
<keyword evidence="6" id="KW-0843">Virulence</keyword>
<proteinExistence type="predicted"/>
<dbReference type="InterPro" id="IPR018511">
    <property type="entry name" value="Hemolysin-typ_Ca-bd_CS"/>
</dbReference>
<dbReference type="RefSeq" id="WP_067913633.1">
    <property type="nucleotide sequence ID" value="NZ_KQ954246.1"/>
</dbReference>
<dbReference type="GO" id="GO:0016020">
    <property type="term" value="C:membrane"/>
    <property type="evidence" value="ECO:0007669"/>
    <property type="project" value="UniProtKB-SubCell"/>
</dbReference>
<evidence type="ECO:0000313" key="8">
    <source>
        <dbReference type="EMBL" id="KUR70477.1"/>
    </source>
</evidence>
<dbReference type="AlphaFoldDB" id="A0A124JTS4"/>
<dbReference type="InterPro" id="IPR050557">
    <property type="entry name" value="RTX_toxin/Mannuronan_C5-epim"/>
</dbReference>
<evidence type="ECO:0008006" key="10">
    <source>
        <dbReference type="Google" id="ProtNLM"/>
    </source>
</evidence>
<gene>
    <name evidence="8" type="ORF">AQZ52_16840</name>
</gene>
<evidence type="ECO:0000256" key="2">
    <source>
        <dbReference type="ARBA" id="ARBA00004613"/>
    </source>
</evidence>
<evidence type="ECO:0000256" key="7">
    <source>
        <dbReference type="ARBA" id="ARBA00023136"/>
    </source>
</evidence>
<dbReference type="InterPro" id="IPR003995">
    <property type="entry name" value="RTX_toxin_determinant-A"/>
</dbReference>
<dbReference type="Proteomes" id="UP000058012">
    <property type="component" value="Unassembled WGS sequence"/>
</dbReference>
<dbReference type="GO" id="GO:0005509">
    <property type="term" value="F:calcium ion binding"/>
    <property type="evidence" value="ECO:0007669"/>
    <property type="project" value="InterPro"/>
</dbReference>